<dbReference type="PROSITE" id="PS51860">
    <property type="entry name" value="REM_1"/>
    <property type="match status" value="2"/>
</dbReference>
<feature type="region of interest" description="Disordered" evidence="18">
    <location>
        <begin position="637"/>
        <end position="665"/>
    </location>
</feature>
<sequence length="1942" mass="217729">MLALPGEYIRHPVLYELSHKYGLQTEFVPETALPCKLEELKEHIRREIRKELKIKEGAEKLREVAKDRRSLADVATIVKKSNSKLAELQAELQELESQIILTQGQSTPTSPASTLNNGEDTYRSTMGHSSPGEGGLFSDLRLLSLEKQLNIELKVKQGAENMIQSLTSGHSKDKKLLAEAQQMLADSKVKIEFLKMRILKAKQSRKHNLQMRQGLEGRETPSNGDMHNKDKFEANLELPLEERVEELRHRLRIEAAVVEGAKNVIRLLQSSKVADKKALQETVGHELVDDFHQALDHELVMIDSKLLHWHRSVLQCGMSERIAGGRDCLARNSSVSPSSGKSCTGQQEDRDRRWMLSLPRYECRVRFGEQTTVILVLEAGSLRGEMYSKPVMSQEWSLHAQLTISHNHPTDAHLPPPPTKTTAEDGAKVHMEYSWGTRSETTPSVPTMTTSTAGNRPCYGFQRGNIVFTTRPPPRDVSWLRSQTCGTSTQHGTTVRDSGYSSEQTSPGSYTTLPARKPVQPYNRRCKSTCSIVLNQTPLVTKCEHTNNSIYYNDLDHHSTPLLQEDKSPVKPDSSSIRPISETCEVCEGGRSPTTARRAAGANLFTTHFCTRVPEKAAISTSQAYKPCKDAASQTSDLQLLEESSNSPESLQKQKTTRKVAYDTRSKSDSQFLGLKFLDVSQTTDENTKPGHKLSRSPARLRDRSPLLPGHTSQSSQCSEVDCKQKPRTVHIDVYCTGSEDAEGSSSSDSDTVEGEEHWLSSPQTVYESDKLHVVHTRAGKDHLPQSYLGHQQIGMKHSSMPSRNSESFKFESLKEPPVLRDYNSDDGLSSHLAPSDSFEYADSIDRLRIRNKAQAWSGEGEQSKSWRSPQVERKHHLQNQKLKAFLEKYKRTMPFPLCKVELSDDTEDDDDDETGDAWSFGGWDGSLKGSGLERKGTVKRASKVKIDSPYTHSPSLSQKATHPVAKHFSEKEPDKTKTSKVLKPLLVPPPYETGSLSDSGATLSRPIRRVIGPFGSKSPSPPPAKLESSIMSPFIALGKRSEQLLKAEKFGTIVNAFRKPGHHVGPSKNPDCSCEHCRRFYEENVHRNRTLSAGDMPLDLSTSWQGNIVPDSAQHSLSESSRKLDLLRKSLELRRQELPSDSPAAVQLKHELQSAQAASPVPVVYTSLQPFRGQSDGSKTTTLFPSSFSRCAAVTGKLEEVPGRSRRDKDGVSSPGDLRSFVKGVTGRSSSKSYSVKDETSNILDYLDTIDSESDFVPESDSDTTSYDSNLGLTTSWSVFPQTQAPSSKLFSIDLDKSRELEIGVFWRDWRSLCAVKFLRLEEFIDDIRHGMALQLEPQGLLFAEIRFLNPMISRRPKLQRQRKIFKQQVKNFPRAKQMNINVATWGRLLKRSSPSIQNNHIRSASESPPTGIQPQQLSFDLSLTEDKPEAPGESPDPFAAGLTGARPLGIGVAVLPPLPPEGPLPSAIVNKKRASLPTPPPPPRLDVESALREFDFLHAEERDLGLSAPRPGPSIVSTDHEHSPSPQPVVQFPEEEHVYDQPENVVGGRRLEYRDSAYESRRHSQFTGMSMDNFRLLSVLGRGHFGKVILSQYRNTGEYFAIKALKKADIIARDEVESLLSEKRIFEVANTMRHPFLVNLFACYQTEAHVCFVMEYAAGGDLMMHIHADMFIEPRAVFYAACVVLGLQYLHENKIIYRDLKLDNLLLDTEGYVKIADFGLCKEGMGYGDRTGTFCGTPEFLAPEVLTETSYTRAVDWWGLGVLIFEMLVGESPFPGDDEEEVFDSIVNDEVRYPRFLSLEAIAIMRRVDKVTENWSTNWGAGKPIDNTLVNMCEKSGRQTRDCHAKAMSTLWSMRLLRKNPERRLGSSERDAEDVKKQAFFRNIQWDELLLRRISVEDVSNFDEEFTSEKPQLTPPKDPRPLSEVEQALFKDFTYMADWC</sequence>
<feature type="domain" description="AGC-kinase C-terminal" evidence="20">
    <location>
        <begin position="1884"/>
        <end position="1942"/>
    </location>
</feature>
<evidence type="ECO:0000259" key="21">
    <source>
        <dbReference type="PROSITE" id="PS51860"/>
    </source>
</evidence>
<dbReference type="GO" id="GO:0005737">
    <property type="term" value="C:cytoplasm"/>
    <property type="evidence" value="ECO:0007669"/>
    <property type="project" value="UniProtKB-SubCell"/>
</dbReference>
<evidence type="ECO:0000256" key="3">
    <source>
        <dbReference type="ARBA" id="ARBA00022490"/>
    </source>
</evidence>
<evidence type="ECO:0000256" key="7">
    <source>
        <dbReference type="ARBA" id="ARBA00022737"/>
    </source>
</evidence>
<feature type="coiled-coil region" evidence="17">
    <location>
        <begin position="78"/>
        <end position="105"/>
    </location>
</feature>
<feature type="compositionally biased region" description="Polar residues" evidence="18">
    <location>
        <begin position="951"/>
        <end position="961"/>
    </location>
</feature>
<dbReference type="Gene3D" id="1.10.287.160">
    <property type="entry name" value="HR1 repeat"/>
    <property type="match status" value="3"/>
</dbReference>
<dbReference type="SMART" id="SM00133">
    <property type="entry name" value="S_TK_X"/>
    <property type="match status" value="1"/>
</dbReference>
<keyword evidence="5" id="KW-0597">Phosphoprotein</keyword>
<dbReference type="InterPro" id="IPR008271">
    <property type="entry name" value="Ser/Thr_kinase_AS"/>
</dbReference>
<evidence type="ECO:0000313" key="22">
    <source>
        <dbReference type="EMBL" id="CAD7262362.1"/>
    </source>
</evidence>
<evidence type="ECO:0000256" key="6">
    <source>
        <dbReference type="ARBA" id="ARBA00022679"/>
    </source>
</evidence>
<keyword evidence="4" id="KW-0723">Serine/threonine-protein kinase</keyword>
<dbReference type="Pfam" id="PF02185">
    <property type="entry name" value="HR1"/>
    <property type="match status" value="2"/>
</dbReference>
<evidence type="ECO:0000256" key="4">
    <source>
        <dbReference type="ARBA" id="ARBA00022527"/>
    </source>
</evidence>
<dbReference type="FunFam" id="1.10.287.160:FF:000002">
    <property type="entry name" value="Putative serine/threonine-protein kinase N2"/>
    <property type="match status" value="1"/>
</dbReference>
<keyword evidence="11 15" id="KW-0175">Coiled coil</keyword>
<comment type="subcellular location">
    <subcellularLocation>
        <location evidence="2">Cytoplasm</location>
    </subcellularLocation>
    <subcellularLocation>
        <location evidence="1">Nucleus</location>
    </subcellularLocation>
</comment>
<keyword evidence="12" id="KW-0539">Nucleus</keyword>
<feature type="region of interest" description="Disordered" evidence="18">
    <location>
        <begin position="484"/>
        <end position="516"/>
    </location>
</feature>
<dbReference type="FunFam" id="3.30.200.20:FF:000058">
    <property type="entry name" value="Putative serine/threonine-protein kinase N2"/>
    <property type="match status" value="1"/>
</dbReference>
<feature type="domain" description="REM-1" evidence="21">
    <location>
        <begin position="26"/>
        <end position="101"/>
    </location>
</feature>
<dbReference type="GO" id="GO:0005524">
    <property type="term" value="F:ATP binding"/>
    <property type="evidence" value="ECO:0007669"/>
    <property type="project" value="UniProtKB-UniRule"/>
</dbReference>
<feature type="compositionally biased region" description="Acidic residues" evidence="18">
    <location>
        <begin position="904"/>
        <end position="916"/>
    </location>
</feature>
<dbReference type="CDD" id="cd05589">
    <property type="entry name" value="STKc_PKN"/>
    <property type="match status" value="1"/>
</dbReference>
<dbReference type="PROSITE" id="PS00108">
    <property type="entry name" value="PROTEIN_KINASE_ST"/>
    <property type="match status" value="1"/>
</dbReference>
<feature type="region of interest" description="Disordered" evidence="18">
    <location>
        <begin position="737"/>
        <end position="758"/>
    </location>
</feature>
<dbReference type="GO" id="GO:0005634">
    <property type="term" value="C:nucleus"/>
    <property type="evidence" value="ECO:0007669"/>
    <property type="project" value="UniProtKB-SubCell"/>
</dbReference>
<evidence type="ECO:0000256" key="12">
    <source>
        <dbReference type="ARBA" id="ARBA00023242"/>
    </source>
</evidence>
<comment type="catalytic activity">
    <reaction evidence="13">
        <text>L-threonyl-[protein] + ATP = O-phospho-L-threonyl-[protein] + ADP + H(+)</text>
        <dbReference type="Rhea" id="RHEA:46608"/>
        <dbReference type="Rhea" id="RHEA-COMP:11060"/>
        <dbReference type="Rhea" id="RHEA-COMP:11605"/>
        <dbReference type="ChEBI" id="CHEBI:15378"/>
        <dbReference type="ChEBI" id="CHEBI:30013"/>
        <dbReference type="ChEBI" id="CHEBI:30616"/>
        <dbReference type="ChEBI" id="CHEBI:61977"/>
        <dbReference type="ChEBI" id="CHEBI:456216"/>
        <dbReference type="EC" id="2.7.11.13"/>
    </reaction>
</comment>
<evidence type="ECO:0008006" key="23">
    <source>
        <dbReference type="Google" id="ProtNLM"/>
    </source>
</evidence>
<feature type="compositionally biased region" description="Low complexity" evidence="18">
    <location>
        <begin position="638"/>
        <end position="651"/>
    </location>
</feature>
<dbReference type="SMART" id="SM00742">
    <property type="entry name" value="Hr1"/>
    <property type="match status" value="3"/>
</dbReference>
<protein>
    <recommendedName>
        <fullName evidence="23">Protein kinase C</fullName>
    </recommendedName>
</protein>
<reference evidence="22" key="1">
    <citation type="submission" date="2020-11" db="EMBL/GenBank/DDBJ databases">
        <authorList>
            <person name="Tran Van P."/>
        </authorList>
    </citation>
    <scope>NUCLEOTIDE SEQUENCE</scope>
</reference>
<dbReference type="CDD" id="cd11622">
    <property type="entry name" value="HR1_PKN_1"/>
    <property type="match status" value="1"/>
</dbReference>
<feature type="binding site" evidence="16">
    <location>
        <position position="1605"/>
    </location>
    <ligand>
        <name>ATP</name>
        <dbReference type="ChEBI" id="CHEBI:30616"/>
    </ligand>
</feature>
<dbReference type="InterPro" id="IPR011009">
    <property type="entry name" value="Kinase-like_dom_sf"/>
</dbReference>
<evidence type="ECO:0000256" key="2">
    <source>
        <dbReference type="ARBA" id="ARBA00004496"/>
    </source>
</evidence>
<evidence type="ECO:0000256" key="9">
    <source>
        <dbReference type="ARBA" id="ARBA00022777"/>
    </source>
</evidence>
<feature type="region of interest" description="Disordered" evidence="18">
    <location>
        <begin position="683"/>
        <end position="723"/>
    </location>
</feature>
<evidence type="ECO:0000256" key="18">
    <source>
        <dbReference type="SAM" id="MobiDB-lite"/>
    </source>
</evidence>
<dbReference type="InterPro" id="IPR000961">
    <property type="entry name" value="AGC-kinase_C"/>
</dbReference>
<evidence type="ECO:0000256" key="14">
    <source>
        <dbReference type="ARBA" id="ARBA00047470"/>
    </source>
</evidence>
<dbReference type="PANTHER" id="PTHR24351">
    <property type="entry name" value="RIBOSOMAL PROTEIN S6 KINASE"/>
    <property type="match status" value="1"/>
</dbReference>
<feature type="domain" description="REM-1" evidence="21">
    <location>
        <begin position="128"/>
        <end position="207"/>
    </location>
</feature>
<dbReference type="CDD" id="cd11623">
    <property type="entry name" value="HR1_PKN_2"/>
    <property type="match status" value="1"/>
</dbReference>
<evidence type="ECO:0000256" key="1">
    <source>
        <dbReference type="ARBA" id="ARBA00004123"/>
    </source>
</evidence>
<dbReference type="PROSITE" id="PS50011">
    <property type="entry name" value="PROTEIN_KINASE_DOM"/>
    <property type="match status" value="1"/>
</dbReference>
<evidence type="ECO:0000256" key="17">
    <source>
        <dbReference type="SAM" id="Coils"/>
    </source>
</evidence>
<feature type="compositionally biased region" description="Polar residues" evidence="18">
    <location>
        <begin position="484"/>
        <end position="512"/>
    </location>
</feature>
<dbReference type="PROSITE" id="PS51285">
    <property type="entry name" value="AGC_KINASE_CTER"/>
    <property type="match status" value="1"/>
</dbReference>
<feature type="compositionally biased region" description="Basic and acidic residues" evidence="18">
    <location>
        <begin position="1200"/>
        <end position="1212"/>
    </location>
</feature>
<feature type="region of interest" description="Disordered" evidence="18">
    <location>
        <begin position="205"/>
        <end position="229"/>
    </location>
</feature>
<accession>A0A7R9AXB6</accession>
<dbReference type="FunFam" id="1.10.510.10:FF:000210">
    <property type="entry name" value="Non-specific serine/threonine protein kinase"/>
    <property type="match status" value="1"/>
</dbReference>
<dbReference type="SUPFAM" id="SSF46585">
    <property type="entry name" value="HR1 repeat"/>
    <property type="match status" value="3"/>
</dbReference>
<evidence type="ECO:0000256" key="13">
    <source>
        <dbReference type="ARBA" id="ARBA00047272"/>
    </source>
</evidence>
<name>A0A7R9AXB6_TIMSH</name>
<evidence type="ECO:0000256" key="8">
    <source>
        <dbReference type="ARBA" id="ARBA00022741"/>
    </source>
</evidence>
<dbReference type="InterPro" id="IPR011072">
    <property type="entry name" value="HR1_rho-bd"/>
</dbReference>
<evidence type="ECO:0000256" key="5">
    <source>
        <dbReference type="ARBA" id="ARBA00022553"/>
    </source>
</evidence>
<organism evidence="22">
    <name type="scientific">Timema shepardi</name>
    <name type="common">Walking stick</name>
    <dbReference type="NCBI Taxonomy" id="629360"/>
    <lineage>
        <taxon>Eukaryota</taxon>
        <taxon>Metazoa</taxon>
        <taxon>Ecdysozoa</taxon>
        <taxon>Arthropoda</taxon>
        <taxon>Hexapoda</taxon>
        <taxon>Insecta</taxon>
        <taxon>Pterygota</taxon>
        <taxon>Neoptera</taxon>
        <taxon>Polyneoptera</taxon>
        <taxon>Phasmatodea</taxon>
        <taxon>Timematodea</taxon>
        <taxon>Timematoidea</taxon>
        <taxon>Timematidae</taxon>
        <taxon>Timema</taxon>
    </lineage>
</organism>
<keyword evidence="6" id="KW-0808">Transferase</keyword>
<dbReference type="Pfam" id="PF00069">
    <property type="entry name" value="Pkinase"/>
    <property type="match status" value="1"/>
</dbReference>
<dbReference type="EMBL" id="OC002769">
    <property type="protein sequence ID" value="CAD7262362.1"/>
    <property type="molecule type" value="Genomic_DNA"/>
</dbReference>
<keyword evidence="3" id="KW-0963">Cytoplasm</keyword>
<evidence type="ECO:0000259" key="20">
    <source>
        <dbReference type="PROSITE" id="PS51285"/>
    </source>
</evidence>
<dbReference type="InterPro" id="IPR037313">
    <property type="entry name" value="PKN_HR1_1"/>
</dbReference>
<keyword evidence="10 16" id="KW-0067">ATP-binding</keyword>
<gene>
    <name evidence="22" type="ORF">TSIB3V08_LOCUS6470</name>
</gene>
<keyword evidence="7" id="KW-0677">Repeat</keyword>
<feature type="compositionally biased region" description="Basic and acidic residues" evidence="18">
    <location>
        <begin position="968"/>
        <end position="978"/>
    </location>
</feature>
<dbReference type="SMART" id="SM00220">
    <property type="entry name" value="S_TKc"/>
    <property type="match status" value="1"/>
</dbReference>
<proteinExistence type="predicted"/>
<evidence type="ECO:0000256" key="11">
    <source>
        <dbReference type="ARBA" id="ARBA00023054"/>
    </source>
</evidence>
<dbReference type="SUPFAM" id="SSF56112">
    <property type="entry name" value="Protein kinase-like (PK-like)"/>
    <property type="match status" value="1"/>
</dbReference>
<keyword evidence="8 16" id="KW-0547">Nucleotide-binding</keyword>
<dbReference type="GO" id="GO:0007165">
    <property type="term" value="P:signal transduction"/>
    <property type="evidence" value="ECO:0007669"/>
    <property type="project" value="InterPro"/>
</dbReference>
<evidence type="ECO:0000259" key="19">
    <source>
        <dbReference type="PROSITE" id="PS50011"/>
    </source>
</evidence>
<dbReference type="Pfam" id="PF00433">
    <property type="entry name" value="Pkinase_C"/>
    <property type="match status" value="1"/>
</dbReference>
<feature type="region of interest" description="Disordered" evidence="18">
    <location>
        <begin position="903"/>
        <end position="981"/>
    </location>
</feature>
<comment type="catalytic activity">
    <reaction evidence="14">
        <text>L-seryl-[protein] + ATP = O-phospho-L-seryl-[protein] + ADP + H(+)</text>
        <dbReference type="Rhea" id="RHEA:17989"/>
        <dbReference type="Rhea" id="RHEA-COMP:9863"/>
        <dbReference type="Rhea" id="RHEA-COMP:11604"/>
        <dbReference type="ChEBI" id="CHEBI:15378"/>
        <dbReference type="ChEBI" id="CHEBI:29999"/>
        <dbReference type="ChEBI" id="CHEBI:30616"/>
        <dbReference type="ChEBI" id="CHEBI:83421"/>
        <dbReference type="ChEBI" id="CHEBI:456216"/>
        <dbReference type="EC" id="2.7.11.13"/>
    </reaction>
</comment>
<dbReference type="Gene3D" id="1.10.510.10">
    <property type="entry name" value="Transferase(Phosphotransferase) domain 1"/>
    <property type="match status" value="1"/>
</dbReference>
<dbReference type="FunFam" id="1.10.287.160:FF:000003">
    <property type="entry name" value="Putative serine/threonine-protein kinase N2"/>
    <property type="match status" value="1"/>
</dbReference>
<feature type="region of interest" description="Disordered" evidence="18">
    <location>
        <begin position="1506"/>
        <end position="1530"/>
    </location>
</feature>
<feature type="region of interest" description="Disordered" evidence="18">
    <location>
        <begin position="855"/>
        <end position="875"/>
    </location>
</feature>
<dbReference type="GO" id="GO:0004697">
    <property type="term" value="F:diacylglycerol-dependent serine/threonine kinase activity"/>
    <property type="evidence" value="ECO:0007669"/>
    <property type="project" value="UniProtKB-EC"/>
</dbReference>
<dbReference type="InterPro" id="IPR017441">
    <property type="entry name" value="Protein_kinase_ATP_BS"/>
</dbReference>
<evidence type="ECO:0000256" key="16">
    <source>
        <dbReference type="PROSITE-ProRule" id="PRU10141"/>
    </source>
</evidence>
<dbReference type="PROSITE" id="PS00107">
    <property type="entry name" value="PROTEIN_KINASE_ATP"/>
    <property type="match status" value="1"/>
</dbReference>
<dbReference type="GO" id="GO:0031267">
    <property type="term" value="F:small GTPase binding"/>
    <property type="evidence" value="ECO:0007669"/>
    <property type="project" value="InterPro"/>
</dbReference>
<evidence type="ECO:0000256" key="15">
    <source>
        <dbReference type="PROSITE-ProRule" id="PRU01207"/>
    </source>
</evidence>
<dbReference type="InterPro" id="IPR036274">
    <property type="entry name" value="HR1_rpt_sf"/>
</dbReference>
<feature type="region of interest" description="Disordered" evidence="18">
    <location>
        <begin position="1200"/>
        <end position="1234"/>
    </location>
</feature>
<keyword evidence="9" id="KW-0418">Kinase</keyword>
<dbReference type="InterPro" id="IPR017892">
    <property type="entry name" value="Pkinase_C"/>
</dbReference>
<feature type="domain" description="Protein kinase" evidence="19">
    <location>
        <begin position="1576"/>
        <end position="1883"/>
    </location>
</feature>
<dbReference type="InterPro" id="IPR000719">
    <property type="entry name" value="Prot_kinase_dom"/>
</dbReference>
<dbReference type="Gene3D" id="3.30.200.20">
    <property type="entry name" value="Phosphorylase Kinase, domain 1"/>
    <property type="match status" value="2"/>
</dbReference>
<evidence type="ECO:0000256" key="10">
    <source>
        <dbReference type="ARBA" id="ARBA00022840"/>
    </source>
</evidence>